<dbReference type="GO" id="GO:0006950">
    <property type="term" value="P:response to stress"/>
    <property type="evidence" value="ECO:0007669"/>
    <property type="project" value="TreeGrafter"/>
</dbReference>
<gene>
    <name evidence="5" type="ORF">EZMO1_1338</name>
</gene>
<organism evidence="5 6">
    <name type="scientific">Endozoicomonas montiporae CL-33</name>
    <dbReference type="NCBI Taxonomy" id="570277"/>
    <lineage>
        <taxon>Bacteria</taxon>
        <taxon>Pseudomonadati</taxon>
        <taxon>Pseudomonadota</taxon>
        <taxon>Gammaproteobacteria</taxon>
        <taxon>Oceanospirillales</taxon>
        <taxon>Endozoicomonadaceae</taxon>
        <taxon>Endozoicomonas</taxon>
    </lineage>
</organism>
<evidence type="ECO:0000259" key="4">
    <source>
        <dbReference type="PROSITE" id="PS50995"/>
    </source>
</evidence>
<dbReference type="SMART" id="SM00347">
    <property type="entry name" value="HTH_MARR"/>
    <property type="match status" value="1"/>
</dbReference>
<dbReference type="InterPro" id="IPR039422">
    <property type="entry name" value="MarR/SlyA-like"/>
</dbReference>
<dbReference type="Gene3D" id="1.10.10.10">
    <property type="entry name" value="Winged helix-like DNA-binding domain superfamily/Winged helix DNA-binding domain"/>
    <property type="match status" value="1"/>
</dbReference>
<keyword evidence="3" id="KW-0804">Transcription</keyword>
<name>A0A142B9V2_9GAMM</name>
<dbReference type="InterPro" id="IPR036390">
    <property type="entry name" value="WH_DNA-bd_sf"/>
</dbReference>
<evidence type="ECO:0000256" key="2">
    <source>
        <dbReference type="ARBA" id="ARBA00023125"/>
    </source>
</evidence>
<dbReference type="PRINTS" id="PR00598">
    <property type="entry name" value="HTHMARR"/>
</dbReference>
<evidence type="ECO:0000313" key="5">
    <source>
        <dbReference type="EMBL" id="AMO55528.1"/>
    </source>
</evidence>
<dbReference type="InterPro" id="IPR036388">
    <property type="entry name" value="WH-like_DNA-bd_sf"/>
</dbReference>
<dbReference type="PATRIC" id="fig|570277.3.peg.1469"/>
<reference evidence="5 6" key="1">
    <citation type="journal article" date="2016" name="Front. Microbiol.">
        <title>Genomic Insight into the Host-Endosymbiont Relationship of Endozoicomonas montiporae CL-33(T) with its Coral Host.</title>
        <authorList>
            <person name="Ding J.-Y."/>
            <person name="Shiu J.-H."/>
            <person name="Chen W.-M."/>
            <person name="Chiang Y.-R."/>
            <person name="Tang S.-L."/>
        </authorList>
    </citation>
    <scope>NUCLEOTIDE SEQUENCE [LARGE SCALE GENOMIC DNA]</scope>
    <source>
        <strain evidence="5 6">CL-33</strain>
    </source>
</reference>
<dbReference type="PANTHER" id="PTHR33164">
    <property type="entry name" value="TRANSCRIPTIONAL REGULATOR, MARR FAMILY"/>
    <property type="match status" value="1"/>
</dbReference>
<dbReference type="Proteomes" id="UP000071065">
    <property type="component" value="Chromosome"/>
</dbReference>
<sequence>MNERGLYHQPLLFSERLRLMDLNNSITYQITKCGALLRQLSTLRLRNQGLNITPEEATLLNQLWDKDAQSLSELGTWSIKEASTVTRQIDSLEKKGYINRVPDPQDGRKTLAKLTTTGKQLKSAFRKTAIHAIDETLTDISREELEITLSVLNRLKQAACEELQ</sequence>
<accession>A0A142B9V2</accession>
<dbReference type="PANTHER" id="PTHR33164:SF64">
    <property type="entry name" value="TRANSCRIPTIONAL REGULATOR SLYA"/>
    <property type="match status" value="1"/>
</dbReference>
<dbReference type="KEGG" id="emp:EZMO1_1338"/>
<keyword evidence="1" id="KW-0805">Transcription regulation</keyword>
<dbReference type="GO" id="GO:0003700">
    <property type="term" value="F:DNA-binding transcription factor activity"/>
    <property type="evidence" value="ECO:0007669"/>
    <property type="project" value="InterPro"/>
</dbReference>
<evidence type="ECO:0000313" key="6">
    <source>
        <dbReference type="Proteomes" id="UP000071065"/>
    </source>
</evidence>
<dbReference type="InterPro" id="IPR023187">
    <property type="entry name" value="Tscrpt_reg_MarR-type_CS"/>
</dbReference>
<dbReference type="PROSITE" id="PS50995">
    <property type="entry name" value="HTH_MARR_2"/>
    <property type="match status" value="1"/>
</dbReference>
<dbReference type="EMBL" id="CP013251">
    <property type="protein sequence ID" value="AMO55528.1"/>
    <property type="molecule type" value="Genomic_DNA"/>
</dbReference>
<dbReference type="Pfam" id="PF01047">
    <property type="entry name" value="MarR"/>
    <property type="match status" value="1"/>
</dbReference>
<dbReference type="SUPFAM" id="SSF46785">
    <property type="entry name" value="Winged helix' DNA-binding domain"/>
    <property type="match status" value="1"/>
</dbReference>
<dbReference type="AlphaFoldDB" id="A0A142B9V2"/>
<dbReference type="PROSITE" id="PS01117">
    <property type="entry name" value="HTH_MARR_1"/>
    <property type="match status" value="1"/>
</dbReference>
<proteinExistence type="predicted"/>
<evidence type="ECO:0000256" key="1">
    <source>
        <dbReference type="ARBA" id="ARBA00023015"/>
    </source>
</evidence>
<keyword evidence="2" id="KW-0238">DNA-binding</keyword>
<dbReference type="InterPro" id="IPR000835">
    <property type="entry name" value="HTH_MarR-typ"/>
</dbReference>
<feature type="domain" description="HTH marR-type" evidence="4">
    <location>
        <begin position="23"/>
        <end position="157"/>
    </location>
</feature>
<dbReference type="STRING" id="570277.EZMO1_1338"/>
<dbReference type="GO" id="GO:0003677">
    <property type="term" value="F:DNA binding"/>
    <property type="evidence" value="ECO:0007669"/>
    <property type="project" value="UniProtKB-KW"/>
</dbReference>
<evidence type="ECO:0000256" key="3">
    <source>
        <dbReference type="ARBA" id="ARBA00023163"/>
    </source>
</evidence>
<protein>
    <submittedName>
        <fullName evidence="5">Regulatory protein MarR</fullName>
    </submittedName>
</protein>